<keyword evidence="4" id="KW-1003">Cell membrane</keyword>
<dbReference type="InterPro" id="IPR003439">
    <property type="entry name" value="ABC_transporter-like_ATP-bd"/>
</dbReference>
<dbReference type="InterPro" id="IPR017871">
    <property type="entry name" value="ABC_transporter-like_CS"/>
</dbReference>
<dbReference type="NCBIfam" id="TIGR01727">
    <property type="entry name" value="oligo_HPY"/>
    <property type="match status" value="1"/>
</dbReference>
<keyword evidence="7" id="KW-0472">Membrane</keyword>
<dbReference type="PROSITE" id="PS00211">
    <property type="entry name" value="ABC_TRANSPORTER_1"/>
    <property type="match status" value="1"/>
</dbReference>
<gene>
    <name evidence="9" type="ORF">GCM10009839_08470</name>
</gene>
<dbReference type="InterPro" id="IPR003593">
    <property type="entry name" value="AAA+_ATPase"/>
</dbReference>
<dbReference type="InterPro" id="IPR027417">
    <property type="entry name" value="P-loop_NTPase"/>
</dbReference>
<organism evidence="9 10">
    <name type="scientific">Catenulispora yoronensis</name>
    <dbReference type="NCBI Taxonomy" id="450799"/>
    <lineage>
        <taxon>Bacteria</taxon>
        <taxon>Bacillati</taxon>
        <taxon>Actinomycetota</taxon>
        <taxon>Actinomycetes</taxon>
        <taxon>Catenulisporales</taxon>
        <taxon>Catenulisporaceae</taxon>
        <taxon>Catenulispora</taxon>
    </lineage>
</organism>
<comment type="subcellular location">
    <subcellularLocation>
        <location evidence="1">Cell membrane</location>
        <topology evidence="1">Peripheral membrane protein</topology>
    </subcellularLocation>
</comment>
<keyword evidence="5" id="KW-0547">Nucleotide-binding</keyword>
<protein>
    <submittedName>
        <fullName evidence="9">ABC transporter ATP-binding protein</fullName>
    </submittedName>
</protein>
<feature type="domain" description="ABC transporter" evidence="8">
    <location>
        <begin position="8"/>
        <end position="258"/>
    </location>
</feature>
<keyword evidence="10" id="KW-1185">Reference proteome</keyword>
<dbReference type="Proteomes" id="UP001500751">
    <property type="component" value="Unassembled WGS sequence"/>
</dbReference>
<dbReference type="GO" id="GO:0005524">
    <property type="term" value="F:ATP binding"/>
    <property type="evidence" value="ECO:0007669"/>
    <property type="project" value="UniProtKB-KW"/>
</dbReference>
<dbReference type="InterPro" id="IPR013563">
    <property type="entry name" value="Oligopep_ABC_C"/>
</dbReference>
<accession>A0ABP5F566</accession>
<evidence type="ECO:0000256" key="4">
    <source>
        <dbReference type="ARBA" id="ARBA00022475"/>
    </source>
</evidence>
<dbReference type="PANTHER" id="PTHR43297">
    <property type="entry name" value="OLIGOPEPTIDE TRANSPORT ATP-BINDING PROTEIN APPD"/>
    <property type="match status" value="1"/>
</dbReference>
<dbReference type="SMART" id="SM00382">
    <property type="entry name" value="AAA"/>
    <property type="match status" value="1"/>
</dbReference>
<evidence type="ECO:0000256" key="7">
    <source>
        <dbReference type="ARBA" id="ARBA00023136"/>
    </source>
</evidence>
<reference evidence="10" key="1">
    <citation type="journal article" date="2019" name="Int. J. Syst. Evol. Microbiol.">
        <title>The Global Catalogue of Microorganisms (GCM) 10K type strain sequencing project: providing services to taxonomists for standard genome sequencing and annotation.</title>
        <authorList>
            <consortium name="The Broad Institute Genomics Platform"/>
            <consortium name="The Broad Institute Genome Sequencing Center for Infectious Disease"/>
            <person name="Wu L."/>
            <person name="Ma J."/>
        </authorList>
    </citation>
    <scope>NUCLEOTIDE SEQUENCE [LARGE SCALE GENOMIC DNA]</scope>
    <source>
        <strain evidence="10">JCM 16014</strain>
    </source>
</reference>
<dbReference type="PROSITE" id="PS50893">
    <property type="entry name" value="ABC_TRANSPORTER_2"/>
    <property type="match status" value="1"/>
</dbReference>
<sequence>MTEQHIAARVENLCVDVATRDGSLRAVDGASLTIAEGEVFGLVGESGCGKTTLGMAIAGLLPSAARTVAGTVSVAGRTLTGLRERELRRIRGDLVGVVFQDPMTTLNPTMKVGRQVAEPFRLHRDTTARAARHAAEQMLDLVGLPNPGRVLDAYPHQLSGGMRQRVCIAAALICRPKLLIADEPTTALDVTTQDQILRLFQRLRAELGMSILLVTHDMGVIAANADRVGVMYAGQLAEVGPVLEIFDSPQHRYTRALLESVPTLDTDLSRPLRTIPGLPPRLDRVGPGCRFAPRCGFADDACSAADLPWRELSPMHSHRCVHPRGLSRAEHSHG</sequence>
<dbReference type="EMBL" id="BAAAQN010000003">
    <property type="protein sequence ID" value="GAA2015477.1"/>
    <property type="molecule type" value="Genomic_DNA"/>
</dbReference>
<dbReference type="InterPro" id="IPR050388">
    <property type="entry name" value="ABC_Ni/Peptide_Import"/>
</dbReference>
<keyword evidence="6 9" id="KW-0067">ATP-binding</keyword>
<evidence type="ECO:0000256" key="2">
    <source>
        <dbReference type="ARBA" id="ARBA00005417"/>
    </source>
</evidence>
<evidence type="ECO:0000256" key="6">
    <source>
        <dbReference type="ARBA" id="ARBA00022840"/>
    </source>
</evidence>
<dbReference type="Gene3D" id="3.40.50.300">
    <property type="entry name" value="P-loop containing nucleotide triphosphate hydrolases"/>
    <property type="match status" value="1"/>
</dbReference>
<keyword evidence="3" id="KW-0813">Transport</keyword>
<name>A0ABP5F566_9ACTN</name>
<evidence type="ECO:0000313" key="10">
    <source>
        <dbReference type="Proteomes" id="UP001500751"/>
    </source>
</evidence>
<evidence type="ECO:0000313" key="9">
    <source>
        <dbReference type="EMBL" id="GAA2015477.1"/>
    </source>
</evidence>
<evidence type="ECO:0000256" key="3">
    <source>
        <dbReference type="ARBA" id="ARBA00022448"/>
    </source>
</evidence>
<evidence type="ECO:0000256" key="1">
    <source>
        <dbReference type="ARBA" id="ARBA00004202"/>
    </source>
</evidence>
<comment type="caution">
    <text evidence="9">The sequence shown here is derived from an EMBL/GenBank/DDBJ whole genome shotgun (WGS) entry which is preliminary data.</text>
</comment>
<dbReference type="SUPFAM" id="SSF52540">
    <property type="entry name" value="P-loop containing nucleoside triphosphate hydrolases"/>
    <property type="match status" value="1"/>
</dbReference>
<comment type="similarity">
    <text evidence="2">Belongs to the ABC transporter superfamily.</text>
</comment>
<dbReference type="PANTHER" id="PTHR43297:SF2">
    <property type="entry name" value="DIPEPTIDE TRANSPORT ATP-BINDING PROTEIN DPPD"/>
    <property type="match status" value="1"/>
</dbReference>
<dbReference type="Pfam" id="PF08352">
    <property type="entry name" value="oligo_HPY"/>
    <property type="match status" value="1"/>
</dbReference>
<evidence type="ECO:0000259" key="8">
    <source>
        <dbReference type="PROSITE" id="PS50893"/>
    </source>
</evidence>
<dbReference type="CDD" id="cd03257">
    <property type="entry name" value="ABC_NikE_OppD_transporters"/>
    <property type="match status" value="1"/>
</dbReference>
<proteinExistence type="inferred from homology"/>
<evidence type="ECO:0000256" key="5">
    <source>
        <dbReference type="ARBA" id="ARBA00022741"/>
    </source>
</evidence>
<dbReference type="Pfam" id="PF00005">
    <property type="entry name" value="ABC_tran"/>
    <property type="match status" value="1"/>
</dbReference>